<dbReference type="EMBL" id="CP157197">
    <property type="protein sequence ID" value="XBG66732.1"/>
    <property type="molecule type" value="Genomic_DNA"/>
</dbReference>
<evidence type="ECO:0000313" key="1">
    <source>
        <dbReference type="EMBL" id="XBG66732.1"/>
    </source>
</evidence>
<protein>
    <submittedName>
        <fullName evidence="1">Uncharacterized protein</fullName>
    </submittedName>
</protein>
<sequence>MTPLCILAFLTTLAAGLKSPILATTLTATSTILSMIATPKISQQQRHDAPLSLYNS</sequence>
<dbReference type="AlphaFoldDB" id="A0AAU7C000"/>
<proteinExistence type="predicted"/>
<dbReference type="KEGG" id="rof:AAGW17_02535"/>
<reference evidence="1" key="1">
    <citation type="submission" date="2024-05" db="EMBL/GenBank/DDBJ databases">
        <title>Characterization of a novel Rickettsia species. (Rickettsia oklahomia sp. nov.) from Amblyomma americanum ticks.</title>
        <authorList>
            <person name="Korla P.K."/>
            <person name="Karounos M."/>
            <person name="Wilson J.M."/>
            <person name="Little S.E."/>
            <person name="Qurollo B.A."/>
        </authorList>
    </citation>
    <scope>NUCLEOTIDE SEQUENCE</scope>
    <source>
        <strain evidence="1">Oklahoma-10</strain>
    </source>
</reference>
<accession>A0AAU7C000</accession>
<gene>
    <name evidence="1" type="ORF">AAGW17_02535</name>
</gene>
<organism evidence="1">
    <name type="scientific">Rickettsia oklahomensis</name>
    <dbReference type="NCBI Taxonomy" id="3141789"/>
    <lineage>
        <taxon>Bacteria</taxon>
        <taxon>Pseudomonadati</taxon>
        <taxon>Pseudomonadota</taxon>
        <taxon>Alphaproteobacteria</taxon>
        <taxon>Rickettsiales</taxon>
        <taxon>Rickettsiaceae</taxon>
        <taxon>Rickettsieae</taxon>
        <taxon>Rickettsia</taxon>
        <taxon>belli group</taxon>
    </lineage>
</organism>
<name>A0AAU7C000_9RICK</name>
<dbReference type="RefSeq" id="WP_347939357.1">
    <property type="nucleotide sequence ID" value="NZ_CP157197.1"/>
</dbReference>